<dbReference type="EMBL" id="JAMQOS010000004">
    <property type="protein sequence ID" value="MDS0282845.1"/>
    <property type="molecule type" value="Genomic_DNA"/>
</dbReference>
<feature type="region of interest" description="Disordered" evidence="1">
    <location>
        <begin position="37"/>
        <end position="186"/>
    </location>
</feature>
<gene>
    <name evidence="3" type="ORF">NDI86_11980</name>
</gene>
<dbReference type="Proteomes" id="UP001268864">
    <property type="component" value="Unassembled WGS sequence"/>
</dbReference>
<evidence type="ECO:0000256" key="1">
    <source>
        <dbReference type="SAM" id="MobiDB-lite"/>
    </source>
</evidence>
<dbReference type="Pfam" id="PF12773">
    <property type="entry name" value="DZR"/>
    <property type="match status" value="1"/>
</dbReference>
<feature type="region of interest" description="Disordered" evidence="1">
    <location>
        <begin position="252"/>
        <end position="272"/>
    </location>
</feature>
<dbReference type="CDD" id="cd00060">
    <property type="entry name" value="FHA"/>
    <property type="match status" value="1"/>
</dbReference>
<feature type="compositionally biased region" description="Low complexity" evidence="1">
    <location>
        <begin position="155"/>
        <end position="175"/>
    </location>
</feature>
<name>A0ABU2FQ08_9EURY</name>
<feature type="compositionally biased region" description="Polar residues" evidence="1">
    <location>
        <begin position="1"/>
        <end position="10"/>
    </location>
</feature>
<dbReference type="PROSITE" id="PS50006">
    <property type="entry name" value="FHA_DOMAIN"/>
    <property type="match status" value="1"/>
</dbReference>
<feature type="compositionally biased region" description="Acidic residues" evidence="1">
    <location>
        <begin position="41"/>
        <end position="62"/>
    </location>
</feature>
<protein>
    <submittedName>
        <fullName evidence="3">Zinc ribbon domain-containing protein</fullName>
    </submittedName>
</protein>
<organism evidence="3 4">
    <name type="scientific">Haloarcula onubensis</name>
    <dbReference type="NCBI Taxonomy" id="2950539"/>
    <lineage>
        <taxon>Archaea</taxon>
        <taxon>Methanobacteriati</taxon>
        <taxon>Methanobacteriota</taxon>
        <taxon>Stenosarchaea group</taxon>
        <taxon>Halobacteria</taxon>
        <taxon>Halobacteriales</taxon>
        <taxon>Haloarculaceae</taxon>
        <taxon>Haloarcula</taxon>
    </lineage>
</organism>
<evidence type="ECO:0000313" key="4">
    <source>
        <dbReference type="Proteomes" id="UP001268864"/>
    </source>
</evidence>
<dbReference type="InterPro" id="IPR000253">
    <property type="entry name" value="FHA_dom"/>
</dbReference>
<feature type="region of interest" description="Disordered" evidence="1">
    <location>
        <begin position="341"/>
        <end position="374"/>
    </location>
</feature>
<evidence type="ECO:0000259" key="2">
    <source>
        <dbReference type="PROSITE" id="PS50006"/>
    </source>
</evidence>
<dbReference type="SUPFAM" id="SSF49879">
    <property type="entry name" value="SMAD/FHA domain"/>
    <property type="match status" value="1"/>
</dbReference>
<dbReference type="Gene3D" id="2.60.200.20">
    <property type="match status" value="1"/>
</dbReference>
<keyword evidence="4" id="KW-1185">Reference proteome</keyword>
<evidence type="ECO:0000313" key="3">
    <source>
        <dbReference type="EMBL" id="MDS0282845.1"/>
    </source>
</evidence>
<feature type="compositionally biased region" description="Acidic residues" evidence="1">
    <location>
        <begin position="255"/>
        <end position="272"/>
    </location>
</feature>
<comment type="caution">
    <text evidence="3">The sequence shown here is derived from an EMBL/GenBank/DDBJ whole genome shotgun (WGS) entry which is preliminary data.</text>
</comment>
<feature type="region of interest" description="Disordered" evidence="1">
    <location>
        <begin position="1"/>
        <end position="23"/>
    </location>
</feature>
<feature type="compositionally biased region" description="Acidic residues" evidence="1">
    <location>
        <begin position="69"/>
        <end position="154"/>
    </location>
</feature>
<feature type="compositionally biased region" description="Acidic residues" evidence="1">
    <location>
        <begin position="176"/>
        <end position="185"/>
    </location>
</feature>
<reference evidence="3 4" key="1">
    <citation type="submission" date="2022-06" db="EMBL/GenBank/DDBJ databases">
        <title>Halomicroarcula sp. a new haloarchaeum isolate from saline soil.</title>
        <authorList>
            <person name="Strakova D."/>
            <person name="Galisteo C."/>
            <person name="Sanchez-Porro C."/>
            <person name="Ventosa A."/>
        </authorList>
    </citation>
    <scope>NUCLEOTIDE SEQUENCE [LARGE SCALE GENOMIC DNA]</scope>
    <source>
        <strain evidence="3 4">S3CR25-11</strain>
    </source>
</reference>
<dbReference type="RefSeq" id="WP_310900684.1">
    <property type="nucleotide sequence ID" value="NZ_JAMQOS010000004.1"/>
</dbReference>
<dbReference type="InterPro" id="IPR008984">
    <property type="entry name" value="SMAD_FHA_dom_sf"/>
</dbReference>
<dbReference type="InterPro" id="IPR025874">
    <property type="entry name" value="DZR"/>
</dbReference>
<proteinExistence type="predicted"/>
<accession>A0ABU2FQ08</accession>
<feature type="domain" description="FHA" evidence="2">
    <location>
        <begin position="293"/>
        <end position="347"/>
    </location>
</feature>
<sequence length="374" mass="38619">MSDASTTQSVECPICGDEFDPTVAGGWCTNTECGEWQYTEDSTEPETTAADDAEAEDAESDDGGFVSPAEDDDVDAEPVDLFDDSADADAEADAADDAFGAVEDDVEEGSADAEEADESADAEEADESADAEEADESADAEEADATEEVAEVDADAAAVEDTGEAAAVEAAAEAEPAGDDEDAAEAADTIDCPDCGVELDADANFCVDCGADVSGVTPGADELDACPGCGTDVEPADNFCVNCGEDLAAHREGDAGEPDDAIDAPEASDDEAGVTESLVLTVEGREIHVDDGDTVGREIRAALTEAGRPDEEAVRIHREHVRFVREDDSFYLLDLGDNPTQLNGRTLKKGDREPVAPGDELELSGVASVSVQAP</sequence>